<dbReference type="GO" id="GO:0003677">
    <property type="term" value="F:DNA binding"/>
    <property type="evidence" value="ECO:0007669"/>
    <property type="project" value="UniProtKB-KW"/>
</dbReference>
<dbReference type="STRING" id="1430440.MGMSRv2__4023"/>
<evidence type="ECO:0000313" key="6">
    <source>
        <dbReference type="Proteomes" id="UP000018922"/>
    </source>
</evidence>
<evidence type="ECO:0000313" key="5">
    <source>
        <dbReference type="EMBL" id="CDL01238.1"/>
    </source>
</evidence>
<dbReference type="PANTHER" id="PTHR44688">
    <property type="entry name" value="DNA-BINDING TRANSCRIPTIONAL ACTIVATOR DEVR_DOSR"/>
    <property type="match status" value="1"/>
</dbReference>
<evidence type="ECO:0000256" key="2">
    <source>
        <dbReference type="ARBA" id="ARBA00023125"/>
    </source>
</evidence>
<dbReference type="PRINTS" id="PR00038">
    <property type="entry name" value="HTHLUXR"/>
</dbReference>
<dbReference type="InterPro" id="IPR016032">
    <property type="entry name" value="Sig_transdc_resp-reg_C-effctor"/>
</dbReference>
<keyword evidence="2" id="KW-0238">DNA-binding</keyword>
<dbReference type="InterPro" id="IPR036388">
    <property type="entry name" value="WH-like_DNA-bd_sf"/>
</dbReference>
<dbReference type="GO" id="GO:0006355">
    <property type="term" value="P:regulation of DNA-templated transcription"/>
    <property type="evidence" value="ECO:0007669"/>
    <property type="project" value="InterPro"/>
</dbReference>
<feature type="domain" description="HTH luxR-type" evidence="4">
    <location>
        <begin position="162"/>
        <end position="227"/>
    </location>
</feature>
<dbReference type="SMART" id="SM00421">
    <property type="entry name" value="HTH_LUXR"/>
    <property type="match status" value="1"/>
</dbReference>
<dbReference type="EMBL" id="HG794546">
    <property type="protein sequence ID" value="CDL01238.1"/>
    <property type="molecule type" value="Genomic_DNA"/>
</dbReference>
<evidence type="ECO:0000256" key="3">
    <source>
        <dbReference type="ARBA" id="ARBA00023163"/>
    </source>
</evidence>
<protein>
    <recommendedName>
        <fullName evidence="4">HTH luxR-type domain-containing protein</fullName>
    </recommendedName>
</protein>
<dbReference type="SUPFAM" id="SSF46894">
    <property type="entry name" value="C-terminal effector domain of the bipartite response regulators"/>
    <property type="match status" value="1"/>
</dbReference>
<dbReference type="HOGENOM" id="CLU_1193679_0_0_5"/>
<dbReference type="Pfam" id="PF00196">
    <property type="entry name" value="GerE"/>
    <property type="match status" value="1"/>
</dbReference>
<dbReference type="PROSITE" id="PS50043">
    <property type="entry name" value="HTH_LUXR_2"/>
    <property type="match status" value="1"/>
</dbReference>
<dbReference type="AlphaFoldDB" id="V6F8T8"/>
<proteinExistence type="predicted"/>
<keyword evidence="1" id="KW-0805">Transcription regulation</keyword>
<dbReference type="PANTHER" id="PTHR44688:SF16">
    <property type="entry name" value="DNA-BINDING TRANSCRIPTIONAL ACTIVATOR DEVR_DOSR"/>
    <property type="match status" value="1"/>
</dbReference>
<dbReference type="CDD" id="cd06170">
    <property type="entry name" value="LuxR_C_like"/>
    <property type="match status" value="1"/>
</dbReference>
<keyword evidence="3" id="KW-0804">Transcription</keyword>
<name>V6F8T8_MAGGM</name>
<dbReference type="Proteomes" id="UP000018922">
    <property type="component" value="Chromosome I"/>
</dbReference>
<gene>
    <name evidence="5" type="ordered locus">MGMSRv2__4023</name>
</gene>
<keyword evidence="6" id="KW-1185">Reference proteome</keyword>
<evidence type="ECO:0000256" key="1">
    <source>
        <dbReference type="ARBA" id="ARBA00023015"/>
    </source>
</evidence>
<accession>V6F8T8</accession>
<evidence type="ECO:0000259" key="4">
    <source>
        <dbReference type="PROSITE" id="PS50043"/>
    </source>
</evidence>
<dbReference type="KEGG" id="mgy:MGMSRv2__4023"/>
<organism evidence="5 6">
    <name type="scientific">Magnetospirillum gryphiswaldense (strain DSM 6361 / JCM 21280 / NBRC 15271 / MSR-1)</name>
    <dbReference type="NCBI Taxonomy" id="431944"/>
    <lineage>
        <taxon>Bacteria</taxon>
        <taxon>Pseudomonadati</taxon>
        <taxon>Pseudomonadota</taxon>
        <taxon>Alphaproteobacteria</taxon>
        <taxon>Rhodospirillales</taxon>
        <taxon>Rhodospirillaceae</taxon>
        <taxon>Magnetospirillum</taxon>
    </lineage>
</organism>
<reference evidence="5 6" key="1">
    <citation type="journal article" date="2014" name="Genome Announc.">
        <title>Complete genome sequence of Magnetospirillum gryphiswaldense MSR-1.</title>
        <authorList>
            <person name="Wang X."/>
            <person name="Wang Q."/>
            <person name="Zhang W."/>
            <person name="Wang Y."/>
            <person name="Li L."/>
            <person name="Wen T."/>
            <person name="Zhang T."/>
            <person name="Zhang Y."/>
            <person name="Xu J."/>
            <person name="Hu J."/>
            <person name="Li S."/>
            <person name="Liu L."/>
            <person name="Liu J."/>
            <person name="Jiang W."/>
            <person name="Tian J."/>
            <person name="Li Y."/>
            <person name="Schuler D."/>
            <person name="Wang L."/>
            <person name="Li J."/>
        </authorList>
    </citation>
    <scope>NUCLEOTIDE SEQUENCE [LARGE SCALE GENOMIC DNA]</scope>
    <source>
        <strain evidence="6">DSM 6361 / JCM 21280 / NBRC 15271 / MSR-1</strain>
    </source>
</reference>
<dbReference type="InterPro" id="IPR000792">
    <property type="entry name" value="Tscrpt_reg_LuxR_C"/>
</dbReference>
<dbReference type="eggNOG" id="COG2909">
    <property type="taxonomic scope" value="Bacteria"/>
</dbReference>
<dbReference type="Gene3D" id="1.10.10.10">
    <property type="entry name" value="Winged helix-like DNA-binding domain superfamily/Winged helix DNA-binding domain"/>
    <property type="match status" value="1"/>
</dbReference>
<sequence length="232" mass="25301">MVGELDTMPDLAVPALLLERLQGTVRGLGFSDFCLRIRAQNGHWHSLGTWTAAVSRHLFQESEVAPRSIAPALIQASPLPAWWGSAAATLPRPDLDAMDLIRIQGWSDVMGMVFLDAGGPIMGLHLSCPEIRDHSSNDIVALRQGAEAILLHCLEAGLIGRPTERIAPMSNREHQVLTLLVRGYSNTDIAKTLDTTVNTTEFHLKNIYAKLGVFNRVGAALKATRLGLIIQE</sequence>